<evidence type="ECO:0000256" key="6">
    <source>
        <dbReference type="SAM" id="Phobius"/>
    </source>
</evidence>
<dbReference type="EMBL" id="JBHLTG010000006">
    <property type="protein sequence ID" value="MFC0680829.1"/>
    <property type="molecule type" value="Genomic_DNA"/>
</dbReference>
<gene>
    <name evidence="8" type="ORF">ACFFGH_23610</name>
</gene>
<keyword evidence="3 6" id="KW-0812">Transmembrane</keyword>
<proteinExistence type="predicted"/>
<keyword evidence="4 6" id="KW-1133">Transmembrane helix</keyword>
<dbReference type="PANTHER" id="PTHR43124">
    <property type="entry name" value="PURINE EFFLUX PUMP PBUE"/>
    <property type="match status" value="1"/>
</dbReference>
<evidence type="ECO:0000256" key="2">
    <source>
        <dbReference type="ARBA" id="ARBA00022475"/>
    </source>
</evidence>
<dbReference type="InterPro" id="IPR050189">
    <property type="entry name" value="MFS_Efflux_Transporters"/>
</dbReference>
<dbReference type="CDD" id="cd17324">
    <property type="entry name" value="MFS_NepI_like"/>
    <property type="match status" value="1"/>
</dbReference>
<evidence type="ECO:0000313" key="8">
    <source>
        <dbReference type="EMBL" id="MFC0680829.1"/>
    </source>
</evidence>
<feature type="domain" description="Major facilitator superfamily (MFS) profile" evidence="7">
    <location>
        <begin position="14"/>
        <end position="399"/>
    </location>
</feature>
<reference evidence="8 9" key="1">
    <citation type="submission" date="2024-09" db="EMBL/GenBank/DDBJ databases">
        <authorList>
            <person name="Sun Q."/>
            <person name="Mori K."/>
        </authorList>
    </citation>
    <scope>NUCLEOTIDE SEQUENCE [LARGE SCALE GENOMIC DNA]</scope>
    <source>
        <strain evidence="8 9">KCTC 23076</strain>
    </source>
</reference>
<name>A0ABV6RW57_9GAMM</name>
<dbReference type="InterPro" id="IPR036259">
    <property type="entry name" value="MFS_trans_sf"/>
</dbReference>
<evidence type="ECO:0000256" key="5">
    <source>
        <dbReference type="ARBA" id="ARBA00023136"/>
    </source>
</evidence>
<feature type="transmembrane region" description="Helical" evidence="6">
    <location>
        <begin position="140"/>
        <end position="160"/>
    </location>
</feature>
<comment type="caution">
    <text evidence="8">The sequence shown here is derived from an EMBL/GenBank/DDBJ whole genome shotgun (WGS) entry which is preliminary data.</text>
</comment>
<feature type="transmembrane region" description="Helical" evidence="6">
    <location>
        <begin position="166"/>
        <end position="186"/>
    </location>
</feature>
<feature type="transmembrane region" description="Helical" evidence="6">
    <location>
        <begin position="304"/>
        <end position="327"/>
    </location>
</feature>
<feature type="transmembrane region" description="Helical" evidence="6">
    <location>
        <begin position="107"/>
        <end position="128"/>
    </location>
</feature>
<evidence type="ECO:0000256" key="4">
    <source>
        <dbReference type="ARBA" id="ARBA00022989"/>
    </source>
</evidence>
<evidence type="ECO:0000256" key="3">
    <source>
        <dbReference type="ARBA" id="ARBA00022692"/>
    </source>
</evidence>
<feature type="transmembrane region" description="Helical" evidence="6">
    <location>
        <begin position="374"/>
        <end position="393"/>
    </location>
</feature>
<feature type="transmembrane region" description="Helical" evidence="6">
    <location>
        <begin position="281"/>
        <end position="298"/>
    </location>
</feature>
<keyword evidence="9" id="KW-1185">Reference proteome</keyword>
<comment type="subcellular location">
    <subcellularLocation>
        <location evidence="1">Cell membrane</location>
        <topology evidence="1">Multi-pass membrane protein</topology>
    </subcellularLocation>
</comment>
<feature type="transmembrane region" description="Helical" evidence="6">
    <location>
        <begin position="80"/>
        <end position="101"/>
    </location>
</feature>
<dbReference type="InterPro" id="IPR020846">
    <property type="entry name" value="MFS_dom"/>
</dbReference>
<dbReference type="RefSeq" id="WP_386672915.1">
    <property type="nucleotide sequence ID" value="NZ_JBHLTG010000006.1"/>
</dbReference>
<keyword evidence="5 6" id="KW-0472">Membrane</keyword>
<feature type="transmembrane region" description="Helical" evidence="6">
    <location>
        <begin position="215"/>
        <end position="237"/>
    </location>
</feature>
<keyword evidence="2" id="KW-1003">Cell membrane</keyword>
<dbReference type="Gene3D" id="1.20.1250.20">
    <property type="entry name" value="MFS general substrate transporter like domains"/>
    <property type="match status" value="2"/>
</dbReference>
<organism evidence="8 9">
    <name type="scientific">Lysobacter korlensis</name>
    <dbReference type="NCBI Taxonomy" id="553636"/>
    <lineage>
        <taxon>Bacteria</taxon>
        <taxon>Pseudomonadati</taxon>
        <taxon>Pseudomonadota</taxon>
        <taxon>Gammaproteobacteria</taxon>
        <taxon>Lysobacterales</taxon>
        <taxon>Lysobacteraceae</taxon>
        <taxon>Lysobacter</taxon>
    </lineage>
</organism>
<dbReference type="Proteomes" id="UP001589896">
    <property type="component" value="Unassembled WGS sequence"/>
</dbReference>
<dbReference type="PANTHER" id="PTHR43124:SF3">
    <property type="entry name" value="CHLORAMPHENICOL EFFLUX PUMP RV0191"/>
    <property type="match status" value="1"/>
</dbReference>
<feature type="transmembrane region" description="Helical" evidence="6">
    <location>
        <begin position="249"/>
        <end position="269"/>
    </location>
</feature>
<dbReference type="PROSITE" id="PS50850">
    <property type="entry name" value="MFS"/>
    <property type="match status" value="1"/>
</dbReference>
<feature type="transmembrane region" description="Helical" evidence="6">
    <location>
        <begin position="339"/>
        <end position="362"/>
    </location>
</feature>
<dbReference type="Pfam" id="PF07690">
    <property type="entry name" value="MFS_1"/>
    <property type="match status" value="2"/>
</dbReference>
<dbReference type="InterPro" id="IPR011701">
    <property type="entry name" value="MFS"/>
</dbReference>
<dbReference type="SUPFAM" id="SSF103473">
    <property type="entry name" value="MFS general substrate transporter"/>
    <property type="match status" value="1"/>
</dbReference>
<accession>A0ABV6RW57</accession>
<evidence type="ECO:0000313" key="9">
    <source>
        <dbReference type="Proteomes" id="UP001589896"/>
    </source>
</evidence>
<protein>
    <submittedName>
        <fullName evidence="8">MFS transporter</fullName>
    </submittedName>
</protein>
<feature type="transmembrane region" description="Helical" evidence="6">
    <location>
        <begin position="50"/>
        <end position="68"/>
    </location>
</feature>
<sequence length="403" mass="41909">MVAPAARRPFPWLPLVTLSATSFVAVTGEFLPGGLLPQMAEDLGVSQSRIGLLVTILAATIVISAAPLTAVTRRFSRKSLLVATLLTFTVANLLAAAAPTYEVLAGARILSGAAQGLFWSVIGPYTTLLVHRTQIAKGIAVTNFGGTAAFVLGIPVGTALGQAFGWRMAFVVLALLVLVLTAIVILRLPQVTHIERLATGEISVPVYRDRTIPTVAVTCLTVLLVMMGQNVFTTYIVPWMLEVPGVAEGAISPLLFAQGAAGAVGVLLAGRFGDRFPRASVLIFLCGVIVFVALLGAFGHVPAVAFVGLLIWPLFFGGIPALMHARVMASASPRIRDQASAFLTISFNVGIGGGALLGGILIDGLGIRTLPWGEVAFLTVAVLFVIGANVYAARSARAAAPVP</sequence>
<evidence type="ECO:0000259" key="7">
    <source>
        <dbReference type="PROSITE" id="PS50850"/>
    </source>
</evidence>
<feature type="transmembrane region" description="Helical" evidence="6">
    <location>
        <begin position="12"/>
        <end position="30"/>
    </location>
</feature>
<evidence type="ECO:0000256" key="1">
    <source>
        <dbReference type="ARBA" id="ARBA00004651"/>
    </source>
</evidence>